<keyword evidence="1" id="KW-0472">Membrane</keyword>
<dbReference type="RefSeq" id="WP_343979291.1">
    <property type="nucleotide sequence ID" value="NZ_BAAAJG010000011.1"/>
</dbReference>
<evidence type="ECO:0000313" key="2">
    <source>
        <dbReference type="EMBL" id="MFD1533723.1"/>
    </source>
</evidence>
<dbReference type="EMBL" id="JBHUCP010000026">
    <property type="protein sequence ID" value="MFD1533723.1"/>
    <property type="molecule type" value="Genomic_DNA"/>
</dbReference>
<sequence>MKTFAAGRAREARIITIALATVCAAGCAAAVVPGAEHVITVGVLALAGLAVAVLLARLTVRCVRERQEDRTDAVTAARWRATHAPRLLDDQDRAVLNIRVVA</sequence>
<feature type="transmembrane region" description="Helical" evidence="1">
    <location>
        <begin position="39"/>
        <end position="60"/>
    </location>
</feature>
<reference evidence="3" key="1">
    <citation type="journal article" date="2019" name="Int. J. Syst. Evol. Microbiol.">
        <title>The Global Catalogue of Microorganisms (GCM) 10K type strain sequencing project: providing services to taxonomists for standard genome sequencing and annotation.</title>
        <authorList>
            <consortium name="The Broad Institute Genomics Platform"/>
            <consortium name="The Broad Institute Genome Sequencing Center for Infectious Disease"/>
            <person name="Wu L."/>
            <person name="Ma J."/>
        </authorList>
    </citation>
    <scope>NUCLEOTIDE SEQUENCE [LARGE SCALE GENOMIC DNA]</scope>
    <source>
        <strain evidence="3">JCM 12165</strain>
    </source>
</reference>
<keyword evidence="1" id="KW-1133">Transmembrane helix</keyword>
<proteinExistence type="predicted"/>
<comment type="caution">
    <text evidence="2">The sequence shown here is derived from an EMBL/GenBank/DDBJ whole genome shotgun (WGS) entry which is preliminary data.</text>
</comment>
<dbReference type="Proteomes" id="UP001597145">
    <property type="component" value="Unassembled WGS sequence"/>
</dbReference>
<gene>
    <name evidence="2" type="ORF">ACFSCY_30315</name>
</gene>
<keyword evidence="3" id="KW-1185">Reference proteome</keyword>
<evidence type="ECO:0000256" key="1">
    <source>
        <dbReference type="SAM" id="Phobius"/>
    </source>
</evidence>
<protein>
    <submittedName>
        <fullName evidence="2">Uncharacterized protein</fullName>
    </submittedName>
</protein>
<evidence type="ECO:0000313" key="3">
    <source>
        <dbReference type="Proteomes" id="UP001597145"/>
    </source>
</evidence>
<name>A0ABW4FTF0_9PSEU</name>
<keyword evidence="1" id="KW-0812">Transmembrane</keyword>
<organism evidence="2 3">
    <name type="scientific">Pseudonocardia aurantiaca</name>
    <dbReference type="NCBI Taxonomy" id="75290"/>
    <lineage>
        <taxon>Bacteria</taxon>
        <taxon>Bacillati</taxon>
        <taxon>Actinomycetota</taxon>
        <taxon>Actinomycetes</taxon>
        <taxon>Pseudonocardiales</taxon>
        <taxon>Pseudonocardiaceae</taxon>
        <taxon>Pseudonocardia</taxon>
    </lineage>
</organism>
<accession>A0ABW4FTF0</accession>